<gene>
    <name evidence="5" type="ORF">EWV53_16050</name>
</gene>
<dbReference type="Pfam" id="PF12833">
    <property type="entry name" value="HTH_18"/>
    <property type="match status" value="1"/>
</dbReference>
<dbReference type="PROSITE" id="PS01124">
    <property type="entry name" value="HTH_ARAC_FAMILY_2"/>
    <property type="match status" value="1"/>
</dbReference>
<comment type="caution">
    <text evidence="5">The sequence shown here is derived from an EMBL/GenBank/DDBJ whole genome shotgun (WGS) entry which is preliminary data.</text>
</comment>
<evidence type="ECO:0000313" key="6">
    <source>
        <dbReference type="Proteomes" id="UP000317165"/>
    </source>
</evidence>
<dbReference type="PANTHER" id="PTHR43280:SF2">
    <property type="entry name" value="HTH-TYPE TRANSCRIPTIONAL REGULATOR EXSA"/>
    <property type="match status" value="1"/>
</dbReference>
<reference evidence="5 6" key="1">
    <citation type="submission" date="2019-01" db="EMBL/GenBank/DDBJ databases">
        <title>Coherence of Microcystis species and biogeography revealed through population genomics.</title>
        <authorList>
            <person name="Perez-Carrascal O.M."/>
            <person name="Terrat Y."/>
            <person name="Giani A."/>
            <person name="Fortin N."/>
            <person name="Tromas N."/>
            <person name="Shapiro B.J."/>
        </authorList>
    </citation>
    <scope>NUCLEOTIDE SEQUENCE [LARGE SCALE GENOMIC DNA]</scope>
    <source>
        <strain evidence="5">Mp_MB_F_20051200_S9</strain>
    </source>
</reference>
<name>A0A552PS14_9CHRO</name>
<dbReference type="InterPro" id="IPR009057">
    <property type="entry name" value="Homeodomain-like_sf"/>
</dbReference>
<keyword evidence="3" id="KW-0804">Transcription</keyword>
<evidence type="ECO:0000256" key="2">
    <source>
        <dbReference type="ARBA" id="ARBA00023125"/>
    </source>
</evidence>
<dbReference type="AlphaFoldDB" id="A0A552PS14"/>
<protein>
    <submittedName>
        <fullName evidence="5">AraC family transcriptional regulator</fullName>
    </submittedName>
</protein>
<keyword evidence="1" id="KW-0805">Transcription regulation</keyword>
<dbReference type="GO" id="GO:0003700">
    <property type="term" value="F:DNA-binding transcription factor activity"/>
    <property type="evidence" value="ECO:0007669"/>
    <property type="project" value="InterPro"/>
</dbReference>
<dbReference type="SMART" id="SM00342">
    <property type="entry name" value="HTH_ARAC"/>
    <property type="match status" value="1"/>
</dbReference>
<evidence type="ECO:0000259" key="4">
    <source>
        <dbReference type="PROSITE" id="PS01124"/>
    </source>
</evidence>
<evidence type="ECO:0000256" key="3">
    <source>
        <dbReference type="ARBA" id="ARBA00023163"/>
    </source>
</evidence>
<proteinExistence type="predicted"/>
<dbReference type="SUPFAM" id="SSF46689">
    <property type="entry name" value="Homeodomain-like"/>
    <property type="match status" value="1"/>
</dbReference>
<keyword evidence="2" id="KW-0238">DNA-binding</keyword>
<accession>A0A552PS14</accession>
<dbReference type="EMBL" id="SFAC01000189">
    <property type="protein sequence ID" value="TRV59777.1"/>
    <property type="molecule type" value="Genomic_DNA"/>
</dbReference>
<dbReference type="PANTHER" id="PTHR43280">
    <property type="entry name" value="ARAC-FAMILY TRANSCRIPTIONAL REGULATOR"/>
    <property type="match status" value="1"/>
</dbReference>
<sequence length="337" mass="39667">MFIFDNKTNILINSQELTFKSEYVCDFSRYFQSREFVNLDALQLSGDHFEGYLSRIITNEVMLELSQRNCLTNVAGIIHSKMWVFAVFAIPVQVNSVFFQNLYPLENNYLGIVPPKSEISVFQHPFSNRFQLYVHDNYLQQLCQTLELPEAKKFLNSSASSIVICPSEKIRHLQQSCHQLYQMLFNLDRQQMSGQRKSLRLNFVKQKLKEEIVKDFLLTLAVTKDIKTPKNIIRRTSILKKAEEMMRKNLRSDLTIPTICQELEVSQRTLEYIFKDFYQMSPSNYFKLLRLNALHQSLNQNNQTKLTYEIAEELGFFHRGYLASDYKKLFGYFPSET</sequence>
<dbReference type="Gene3D" id="1.10.10.60">
    <property type="entry name" value="Homeodomain-like"/>
    <property type="match status" value="1"/>
</dbReference>
<dbReference type="InterPro" id="IPR018060">
    <property type="entry name" value="HTH_AraC"/>
</dbReference>
<organism evidence="5 6">
    <name type="scientific">Microcystis panniformis Mp_MB_F_20051200_S9</name>
    <dbReference type="NCBI Taxonomy" id="2486223"/>
    <lineage>
        <taxon>Bacteria</taxon>
        <taxon>Bacillati</taxon>
        <taxon>Cyanobacteriota</taxon>
        <taxon>Cyanophyceae</taxon>
        <taxon>Oscillatoriophycideae</taxon>
        <taxon>Chroococcales</taxon>
        <taxon>Microcystaceae</taxon>
        <taxon>Microcystis</taxon>
    </lineage>
</organism>
<evidence type="ECO:0000256" key="1">
    <source>
        <dbReference type="ARBA" id="ARBA00023015"/>
    </source>
</evidence>
<evidence type="ECO:0000313" key="5">
    <source>
        <dbReference type="EMBL" id="TRV59777.1"/>
    </source>
</evidence>
<dbReference type="GO" id="GO:0043565">
    <property type="term" value="F:sequence-specific DNA binding"/>
    <property type="evidence" value="ECO:0007669"/>
    <property type="project" value="InterPro"/>
</dbReference>
<feature type="domain" description="HTH araC/xylS-type" evidence="4">
    <location>
        <begin position="240"/>
        <end position="337"/>
    </location>
</feature>
<dbReference type="Proteomes" id="UP000317165">
    <property type="component" value="Unassembled WGS sequence"/>
</dbReference>